<feature type="non-terminal residue" evidence="1">
    <location>
        <position position="1"/>
    </location>
</feature>
<gene>
    <name evidence="1" type="ORF">A3Q56_06578</name>
</gene>
<organism evidence="1 2">
    <name type="scientific">Intoshia linei</name>
    <dbReference type="NCBI Taxonomy" id="1819745"/>
    <lineage>
        <taxon>Eukaryota</taxon>
        <taxon>Metazoa</taxon>
        <taxon>Spiralia</taxon>
        <taxon>Lophotrochozoa</taxon>
        <taxon>Mesozoa</taxon>
        <taxon>Orthonectida</taxon>
        <taxon>Rhopaluridae</taxon>
        <taxon>Intoshia</taxon>
    </lineage>
</organism>
<accession>A0A177AUM6</accession>
<sequence length="141" mass="16571">LDNKNNKVNDYLIKCNAYYNYYKSLFPKVDDKFSPNFQYKNYPNLYLPNYNKNNWNQTINHSYLFSKKPKIDMNARDDTCDILKEAPIKLLGQYVNNLVNGKDAENLSESNLRNVKMINVANYLESLLKVVSENLNKLNDN</sequence>
<reference evidence="1 2" key="1">
    <citation type="submission" date="2016-04" db="EMBL/GenBank/DDBJ databases">
        <title>The genome of Intoshia linei affirms orthonectids as highly simplified spiralians.</title>
        <authorList>
            <person name="Mikhailov K.V."/>
            <person name="Slusarev G.S."/>
            <person name="Nikitin M.A."/>
            <person name="Logacheva M.D."/>
            <person name="Penin A."/>
            <person name="Aleoshin V."/>
            <person name="Panchin Y.V."/>
        </authorList>
    </citation>
    <scope>NUCLEOTIDE SEQUENCE [LARGE SCALE GENOMIC DNA]</scope>
    <source>
        <strain evidence="1">Intl2013</strain>
        <tissue evidence="1">Whole animal</tissue>
    </source>
</reference>
<dbReference type="Proteomes" id="UP000078046">
    <property type="component" value="Unassembled WGS sequence"/>
</dbReference>
<keyword evidence="2" id="KW-1185">Reference proteome</keyword>
<proteinExistence type="predicted"/>
<protein>
    <submittedName>
        <fullName evidence="1">Uncharacterized protein</fullName>
    </submittedName>
</protein>
<evidence type="ECO:0000313" key="2">
    <source>
        <dbReference type="Proteomes" id="UP000078046"/>
    </source>
</evidence>
<comment type="caution">
    <text evidence="1">The sequence shown here is derived from an EMBL/GenBank/DDBJ whole genome shotgun (WGS) entry which is preliminary data.</text>
</comment>
<name>A0A177AUM6_9BILA</name>
<dbReference type="EMBL" id="LWCA01001180">
    <property type="protein sequence ID" value="OAF65708.1"/>
    <property type="molecule type" value="Genomic_DNA"/>
</dbReference>
<dbReference type="AlphaFoldDB" id="A0A177AUM6"/>
<evidence type="ECO:0000313" key="1">
    <source>
        <dbReference type="EMBL" id="OAF65708.1"/>
    </source>
</evidence>